<evidence type="ECO:0000313" key="4">
    <source>
        <dbReference type="EMBL" id="AUW94233.1"/>
    </source>
</evidence>
<dbReference type="Pfam" id="PF01012">
    <property type="entry name" value="ETF"/>
    <property type="match status" value="1"/>
</dbReference>
<gene>
    <name evidence="4" type="ORF">BXT84_09960</name>
</gene>
<proteinExistence type="inferred from homology"/>
<dbReference type="Gene3D" id="3.40.50.1220">
    <property type="entry name" value="TPP-binding domain"/>
    <property type="match status" value="1"/>
</dbReference>
<dbReference type="InterPro" id="IPR014731">
    <property type="entry name" value="ETF_asu_C"/>
</dbReference>
<evidence type="ECO:0000256" key="1">
    <source>
        <dbReference type="ARBA" id="ARBA00005817"/>
    </source>
</evidence>
<sequence length="323" mass="34134">MANGVLVIFDQNAGDIRHVVLEMLTVARSLGKGPVTALTFGTDAAKTLPKLAEYGADRAVFWESYTQYSSDGFSAAIAQSFPQFDADVILFPANAWGKDLSARLSEVLGAGLATDCLHLEAEASGRVKAIRPVYAGKALAEVVINTPVQMFSLRPNINAAEVHHVNPEVLDIAPSVDPATFQAVVVERKEAQTGTIELTEADIIVSGGRGMKAPENFQLLDALAAALGAAVGSSRPVADEGWVPHSYHIGQTGKVVSPTVYFAIGISGAIQHLAGISGSKYIVAVNNDPEAPIFKVANYGIVGDLFEVVPRLTEEIKALKAQQ</sequence>
<organism evidence="4 5">
    <name type="scientific">Sulfobacillus thermotolerans</name>
    <dbReference type="NCBI Taxonomy" id="338644"/>
    <lineage>
        <taxon>Bacteria</taxon>
        <taxon>Bacillati</taxon>
        <taxon>Bacillota</taxon>
        <taxon>Clostridia</taxon>
        <taxon>Eubacteriales</taxon>
        <taxon>Clostridiales Family XVII. Incertae Sedis</taxon>
        <taxon>Sulfobacillus</taxon>
    </lineage>
</organism>
<name>A0ABN5H423_9FIRM</name>
<dbReference type="SMART" id="SM00893">
    <property type="entry name" value="ETF"/>
    <property type="match status" value="1"/>
</dbReference>
<dbReference type="PANTHER" id="PTHR43153">
    <property type="entry name" value="ELECTRON TRANSFER FLAVOPROTEIN ALPHA"/>
    <property type="match status" value="1"/>
</dbReference>
<dbReference type="InterPro" id="IPR029035">
    <property type="entry name" value="DHS-like_NAD/FAD-binding_dom"/>
</dbReference>
<dbReference type="Proteomes" id="UP000325292">
    <property type="component" value="Chromosome"/>
</dbReference>
<dbReference type="Pfam" id="PF00766">
    <property type="entry name" value="ETF_alpha"/>
    <property type="match status" value="1"/>
</dbReference>
<feature type="domain" description="Electron transfer flavoprotein alpha/beta-subunit N-terminal" evidence="3">
    <location>
        <begin position="5"/>
        <end position="185"/>
    </location>
</feature>
<evidence type="ECO:0000259" key="3">
    <source>
        <dbReference type="SMART" id="SM00893"/>
    </source>
</evidence>
<keyword evidence="2" id="KW-0285">Flavoprotein</keyword>
<dbReference type="PIRSF" id="PIRSF000089">
    <property type="entry name" value="Electra_flavoP_a"/>
    <property type="match status" value="1"/>
</dbReference>
<evidence type="ECO:0000256" key="2">
    <source>
        <dbReference type="ARBA" id="ARBA00022630"/>
    </source>
</evidence>
<dbReference type="Gene3D" id="3.40.50.620">
    <property type="entry name" value="HUPs"/>
    <property type="match status" value="1"/>
</dbReference>
<evidence type="ECO:0000313" key="5">
    <source>
        <dbReference type="Proteomes" id="UP000325292"/>
    </source>
</evidence>
<accession>A0ABN5H423</accession>
<dbReference type="InterPro" id="IPR001308">
    <property type="entry name" value="ETF_a/FixB"/>
</dbReference>
<protein>
    <submittedName>
        <fullName evidence="4">Electron transfer flavoprotein subunit alpha</fullName>
    </submittedName>
</protein>
<keyword evidence="5" id="KW-1185">Reference proteome</keyword>
<dbReference type="SUPFAM" id="SSF52402">
    <property type="entry name" value="Adenine nucleotide alpha hydrolases-like"/>
    <property type="match status" value="1"/>
</dbReference>
<comment type="similarity">
    <text evidence="1">Belongs to the ETF alpha-subunit/FixB family.</text>
</comment>
<reference evidence="4 5" key="1">
    <citation type="journal article" date="2019" name="Sci. Rep.">
        <title>Sulfobacillus thermotolerans: new insights into resistance and metabolic capacities of acidophilic chemolithotrophs.</title>
        <authorList>
            <person name="Panyushkina A.E."/>
            <person name="Babenko V.V."/>
            <person name="Nikitina A.S."/>
            <person name="Selezneva O.V."/>
            <person name="Tsaplina I.A."/>
            <person name="Letarova M.A."/>
            <person name="Kostryukova E.S."/>
            <person name="Letarov A.V."/>
        </authorList>
    </citation>
    <scope>NUCLEOTIDE SEQUENCE [LARGE SCALE GENOMIC DNA]</scope>
    <source>
        <strain evidence="4 5">Kr1</strain>
    </source>
</reference>
<dbReference type="EMBL" id="CP019454">
    <property type="protein sequence ID" value="AUW94233.1"/>
    <property type="molecule type" value="Genomic_DNA"/>
</dbReference>
<dbReference type="InterPro" id="IPR014730">
    <property type="entry name" value="ETF_a/b_N"/>
</dbReference>
<dbReference type="InterPro" id="IPR033947">
    <property type="entry name" value="ETF_alpha_N"/>
</dbReference>
<dbReference type="PANTHER" id="PTHR43153:SF1">
    <property type="entry name" value="ELECTRON TRANSFER FLAVOPROTEIN SUBUNIT ALPHA, MITOCHONDRIAL"/>
    <property type="match status" value="1"/>
</dbReference>
<dbReference type="CDD" id="cd01715">
    <property type="entry name" value="ETF_alpha"/>
    <property type="match status" value="1"/>
</dbReference>
<dbReference type="SUPFAM" id="SSF52467">
    <property type="entry name" value="DHS-like NAD/FAD-binding domain"/>
    <property type="match status" value="1"/>
</dbReference>
<dbReference type="InterPro" id="IPR014729">
    <property type="entry name" value="Rossmann-like_a/b/a_fold"/>
</dbReference>